<dbReference type="HOGENOM" id="CLU_2063708_0_0_1"/>
<dbReference type="Proteomes" id="UP000014760">
    <property type="component" value="Unassembled WGS sequence"/>
</dbReference>
<keyword evidence="3" id="KW-1185">Reference proteome</keyword>
<dbReference type="EMBL" id="KB311659">
    <property type="protein sequence ID" value="ELT88841.1"/>
    <property type="molecule type" value="Genomic_DNA"/>
</dbReference>
<gene>
    <name evidence="1" type="ORF">CAPTEDRAFT_190654</name>
</gene>
<evidence type="ECO:0000313" key="3">
    <source>
        <dbReference type="Proteomes" id="UP000014760"/>
    </source>
</evidence>
<evidence type="ECO:0000313" key="1">
    <source>
        <dbReference type="EMBL" id="ELT88841.1"/>
    </source>
</evidence>
<name>R7TCP2_CAPTE</name>
<reference evidence="2" key="3">
    <citation type="submission" date="2015-06" db="UniProtKB">
        <authorList>
            <consortium name="EnsemblMetazoa"/>
        </authorList>
    </citation>
    <scope>IDENTIFICATION</scope>
</reference>
<accession>R7TCP2</accession>
<reference evidence="3" key="1">
    <citation type="submission" date="2012-12" db="EMBL/GenBank/DDBJ databases">
        <authorList>
            <person name="Hellsten U."/>
            <person name="Grimwood J."/>
            <person name="Chapman J.A."/>
            <person name="Shapiro H."/>
            <person name="Aerts A."/>
            <person name="Otillar R.P."/>
            <person name="Terry A.Y."/>
            <person name="Boore J.L."/>
            <person name="Simakov O."/>
            <person name="Marletaz F."/>
            <person name="Cho S.-J."/>
            <person name="Edsinger-Gonzales E."/>
            <person name="Havlak P."/>
            <person name="Kuo D.-H."/>
            <person name="Larsson T."/>
            <person name="Lv J."/>
            <person name="Arendt D."/>
            <person name="Savage R."/>
            <person name="Osoegawa K."/>
            <person name="de Jong P."/>
            <person name="Lindberg D.R."/>
            <person name="Seaver E.C."/>
            <person name="Weisblat D.A."/>
            <person name="Putnam N.H."/>
            <person name="Grigoriev I.V."/>
            <person name="Rokhsar D.S."/>
        </authorList>
    </citation>
    <scope>NUCLEOTIDE SEQUENCE</scope>
    <source>
        <strain evidence="3">I ESC-2004</strain>
    </source>
</reference>
<evidence type="ECO:0000313" key="2">
    <source>
        <dbReference type="EnsemblMetazoa" id="CapteP190654"/>
    </source>
</evidence>
<sequence length="119" mass="13495">MSVAVERFCQSLSKLGVLKNIRVYPEAFREVFQGTIDALTAKCTFDLFEVPDLLVASTGCMGPISKIFKQRPLQIGGRNASLHKHKILVVLQFSRSDVSLIQRSSIQRREFVHNRWSTT</sequence>
<proteinExistence type="predicted"/>
<organism evidence="1">
    <name type="scientific">Capitella teleta</name>
    <name type="common">Polychaete worm</name>
    <dbReference type="NCBI Taxonomy" id="283909"/>
    <lineage>
        <taxon>Eukaryota</taxon>
        <taxon>Metazoa</taxon>
        <taxon>Spiralia</taxon>
        <taxon>Lophotrochozoa</taxon>
        <taxon>Annelida</taxon>
        <taxon>Polychaeta</taxon>
        <taxon>Sedentaria</taxon>
        <taxon>Scolecida</taxon>
        <taxon>Capitellidae</taxon>
        <taxon>Capitella</taxon>
    </lineage>
</organism>
<dbReference type="EnsemblMetazoa" id="CapteT190654">
    <property type="protein sequence ID" value="CapteP190654"/>
    <property type="gene ID" value="CapteG190654"/>
</dbReference>
<protein>
    <submittedName>
        <fullName evidence="1 2">Uncharacterized protein</fullName>
    </submittedName>
</protein>
<dbReference type="OrthoDB" id="2384350at2759"/>
<reference evidence="1 3" key="2">
    <citation type="journal article" date="2013" name="Nature">
        <title>Insights into bilaterian evolution from three spiralian genomes.</title>
        <authorList>
            <person name="Simakov O."/>
            <person name="Marletaz F."/>
            <person name="Cho S.J."/>
            <person name="Edsinger-Gonzales E."/>
            <person name="Havlak P."/>
            <person name="Hellsten U."/>
            <person name="Kuo D.H."/>
            <person name="Larsson T."/>
            <person name="Lv J."/>
            <person name="Arendt D."/>
            <person name="Savage R."/>
            <person name="Osoegawa K."/>
            <person name="de Jong P."/>
            <person name="Grimwood J."/>
            <person name="Chapman J.A."/>
            <person name="Shapiro H."/>
            <person name="Aerts A."/>
            <person name="Otillar R.P."/>
            <person name="Terry A.Y."/>
            <person name="Boore J.L."/>
            <person name="Grigoriev I.V."/>
            <person name="Lindberg D.R."/>
            <person name="Seaver E.C."/>
            <person name="Weisblat D.A."/>
            <person name="Putnam N.H."/>
            <person name="Rokhsar D.S."/>
        </authorList>
    </citation>
    <scope>NUCLEOTIDE SEQUENCE</scope>
    <source>
        <strain evidence="1 3">I ESC-2004</strain>
    </source>
</reference>
<dbReference type="AlphaFoldDB" id="R7TCP2"/>
<dbReference type="EMBL" id="AMQN01003357">
    <property type="status" value="NOT_ANNOTATED_CDS"/>
    <property type="molecule type" value="Genomic_DNA"/>
</dbReference>